<dbReference type="InterPro" id="IPR011050">
    <property type="entry name" value="Pectin_lyase_fold/virulence"/>
</dbReference>
<proteinExistence type="predicted"/>
<reference evidence="1" key="1">
    <citation type="journal article" date="2014" name="Front. Microbiol.">
        <title>High frequency of phylogenetically diverse reductive dehalogenase-homologous genes in deep subseafloor sedimentary metagenomes.</title>
        <authorList>
            <person name="Kawai M."/>
            <person name="Futagami T."/>
            <person name="Toyoda A."/>
            <person name="Takaki Y."/>
            <person name="Nishi S."/>
            <person name="Hori S."/>
            <person name="Arai W."/>
            <person name="Tsubouchi T."/>
            <person name="Morono Y."/>
            <person name="Uchiyama I."/>
            <person name="Ito T."/>
            <person name="Fujiyama A."/>
            <person name="Inagaki F."/>
            <person name="Takami H."/>
        </authorList>
    </citation>
    <scope>NUCLEOTIDE SEQUENCE</scope>
    <source>
        <strain evidence="1">Expedition CK06-06</strain>
    </source>
</reference>
<evidence type="ECO:0000313" key="1">
    <source>
        <dbReference type="EMBL" id="GAH76489.1"/>
    </source>
</evidence>
<accession>X1JDU8</accession>
<sequence length="96" mass="11234">MNNISFAKLGFMNSKNIVVKDCSIDLLRMKSCSNITFINCSITRDLKFKECQDIKFENCIIKKIVHVKSTEITLDHCYINKIKDWICEENTPYYEG</sequence>
<comment type="caution">
    <text evidence="1">The sequence shown here is derived from an EMBL/GenBank/DDBJ whole genome shotgun (WGS) entry which is preliminary data.</text>
</comment>
<protein>
    <recommendedName>
        <fullName evidence="2">Right handed beta helix domain-containing protein</fullName>
    </recommendedName>
</protein>
<gene>
    <name evidence="1" type="ORF">S03H2_65707</name>
</gene>
<dbReference type="EMBL" id="BARU01042818">
    <property type="protein sequence ID" value="GAH76489.1"/>
    <property type="molecule type" value="Genomic_DNA"/>
</dbReference>
<organism evidence="1">
    <name type="scientific">marine sediment metagenome</name>
    <dbReference type="NCBI Taxonomy" id="412755"/>
    <lineage>
        <taxon>unclassified sequences</taxon>
        <taxon>metagenomes</taxon>
        <taxon>ecological metagenomes</taxon>
    </lineage>
</organism>
<dbReference type="SUPFAM" id="SSF51126">
    <property type="entry name" value="Pectin lyase-like"/>
    <property type="match status" value="1"/>
</dbReference>
<evidence type="ECO:0008006" key="2">
    <source>
        <dbReference type="Google" id="ProtNLM"/>
    </source>
</evidence>
<name>X1JDU8_9ZZZZ</name>
<dbReference type="AlphaFoldDB" id="X1JDU8"/>